<protein>
    <submittedName>
        <fullName evidence="1">Uncharacterized protein</fullName>
    </submittedName>
</protein>
<dbReference type="Proteomes" id="UP000095488">
    <property type="component" value="Unassembled WGS sequence"/>
</dbReference>
<organism evidence="1 2">
    <name type="scientific">Sarcina ventriculi</name>
    <name type="common">Clostridium ventriculi</name>
    <dbReference type="NCBI Taxonomy" id="1267"/>
    <lineage>
        <taxon>Bacteria</taxon>
        <taxon>Bacillati</taxon>
        <taxon>Bacillota</taxon>
        <taxon>Clostridia</taxon>
        <taxon>Eubacteriales</taxon>
        <taxon>Clostridiaceae</taxon>
        <taxon>Sarcina</taxon>
    </lineage>
</organism>
<sequence length="79" mass="8967">MDINDIKKMRDLLKMVEEKSLEVAINSNPLESNVDTKKLLLFAGASKLCNLADSIIENPNFDVDIDAINEEYKKNRAKK</sequence>
<dbReference type="RefSeq" id="WP_055257436.1">
    <property type="nucleotide sequence ID" value="NZ_CABIXL010000002.1"/>
</dbReference>
<proteinExistence type="predicted"/>
<name>A0ABM9UNZ3_SARVE</name>
<reference evidence="1 2" key="1">
    <citation type="submission" date="2015-09" db="EMBL/GenBank/DDBJ databases">
        <authorList>
            <consortium name="Pathogen Informatics"/>
        </authorList>
    </citation>
    <scope>NUCLEOTIDE SEQUENCE [LARGE SCALE GENOMIC DNA]</scope>
    <source>
        <strain evidence="1 2">2789STDY5834858</strain>
    </source>
</reference>
<dbReference type="EMBL" id="CYZR01000002">
    <property type="protein sequence ID" value="CUN58332.1"/>
    <property type="molecule type" value="Genomic_DNA"/>
</dbReference>
<evidence type="ECO:0000313" key="2">
    <source>
        <dbReference type="Proteomes" id="UP000095488"/>
    </source>
</evidence>
<comment type="caution">
    <text evidence="1">The sequence shown here is derived from an EMBL/GenBank/DDBJ whole genome shotgun (WGS) entry which is preliminary data.</text>
</comment>
<accession>A0ABM9UNZ3</accession>
<keyword evidence="2" id="KW-1185">Reference proteome</keyword>
<evidence type="ECO:0000313" key="1">
    <source>
        <dbReference type="EMBL" id="CUN58332.1"/>
    </source>
</evidence>
<gene>
    <name evidence="1" type="ORF">ERS852473_00545</name>
</gene>